<reference evidence="6 7" key="1">
    <citation type="journal article" date="2014" name="Nature">
        <title>An environmental bacterial taxon with a large and distinct metabolic repertoire.</title>
        <authorList>
            <person name="Wilson M.C."/>
            <person name="Mori T."/>
            <person name="Ruckert C."/>
            <person name="Uria A.R."/>
            <person name="Helf M.J."/>
            <person name="Takada K."/>
            <person name="Gernert C."/>
            <person name="Steffens U.A."/>
            <person name="Heycke N."/>
            <person name="Schmitt S."/>
            <person name="Rinke C."/>
            <person name="Helfrich E.J."/>
            <person name="Brachmann A.O."/>
            <person name="Gurgui C."/>
            <person name="Wakimoto T."/>
            <person name="Kracht M."/>
            <person name="Crusemann M."/>
            <person name="Hentschel U."/>
            <person name="Abe I."/>
            <person name="Matsunaga S."/>
            <person name="Kalinowski J."/>
            <person name="Takeyama H."/>
            <person name="Piel J."/>
        </authorList>
    </citation>
    <scope>NUCLEOTIDE SEQUENCE [LARGE SCALE GENOMIC DNA]</scope>
    <source>
        <strain evidence="7">TSY2</strain>
    </source>
</reference>
<dbReference type="PATRIC" id="fig|1429439.4.peg.7180"/>
<evidence type="ECO:0000256" key="4">
    <source>
        <dbReference type="ARBA" id="ARBA00022825"/>
    </source>
</evidence>
<dbReference type="GO" id="GO:0006508">
    <property type="term" value="P:proteolysis"/>
    <property type="evidence" value="ECO:0007669"/>
    <property type="project" value="UniProtKB-KW"/>
</dbReference>
<keyword evidence="2" id="KW-0645">Protease</keyword>
<name>W4LKB2_9BACT</name>
<dbReference type="Pfam" id="PF13180">
    <property type="entry name" value="PDZ_2"/>
    <property type="match status" value="1"/>
</dbReference>
<dbReference type="AlphaFoldDB" id="W4LKB2"/>
<dbReference type="FunFam" id="2.40.10.10:FF:000001">
    <property type="entry name" value="Periplasmic serine protease DegS"/>
    <property type="match status" value="1"/>
</dbReference>
<dbReference type="PRINTS" id="PR00834">
    <property type="entry name" value="PROTEASES2C"/>
</dbReference>
<evidence type="ECO:0000259" key="5">
    <source>
        <dbReference type="PROSITE" id="PS50106"/>
    </source>
</evidence>
<dbReference type="SUPFAM" id="SSF50494">
    <property type="entry name" value="Trypsin-like serine proteases"/>
    <property type="match status" value="1"/>
</dbReference>
<dbReference type="Gene3D" id="2.30.42.10">
    <property type="match status" value="1"/>
</dbReference>
<keyword evidence="7" id="KW-1185">Reference proteome</keyword>
<dbReference type="EMBL" id="AZHX01001949">
    <property type="protein sequence ID" value="ETW98417.1"/>
    <property type="molecule type" value="Genomic_DNA"/>
</dbReference>
<keyword evidence="4" id="KW-0720">Serine protease</keyword>
<dbReference type="GO" id="GO:0004252">
    <property type="term" value="F:serine-type endopeptidase activity"/>
    <property type="evidence" value="ECO:0007669"/>
    <property type="project" value="InterPro"/>
</dbReference>
<dbReference type="PANTHER" id="PTHR43343:SF3">
    <property type="entry name" value="PROTEASE DO-LIKE 8, CHLOROPLASTIC"/>
    <property type="match status" value="1"/>
</dbReference>
<dbReference type="Proteomes" id="UP000019140">
    <property type="component" value="Unassembled WGS sequence"/>
</dbReference>
<dbReference type="InterPro" id="IPR043504">
    <property type="entry name" value="Peptidase_S1_PA_chymotrypsin"/>
</dbReference>
<dbReference type="Gene3D" id="2.40.10.10">
    <property type="entry name" value="Trypsin-like serine proteases"/>
    <property type="match status" value="2"/>
</dbReference>
<dbReference type="InterPro" id="IPR001940">
    <property type="entry name" value="Peptidase_S1C"/>
</dbReference>
<accession>W4LKB2</accession>
<dbReference type="CDD" id="cd00990">
    <property type="entry name" value="cpPDZ_AtDEGP1-like"/>
    <property type="match status" value="1"/>
</dbReference>
<comment type="similarity">
    <text evidence="1">Belongs to the peptidase S1C family.</text>
</comment>
<dbReference type="InterPro" id="IPR051201">
    <property type="entry name" value="Chloro_Bact_Ser_Proteases"/>
</dbReference>
<evidence type="ECO:0000313" key="7">
    <source>
        <dbReference type="Proteomes" id="UP000019140"/>
    </source>
</evidence>
<comment type="caution">
    <text evidence="6">The sequence shown here is derived from an EMBL/GenBank/DDBJ whole genome shotgun (WGS) entry which is preliminary data.</text>
</comment>
<feature type="domain" description="PDZ" evidence="5">
    <location>
        <begin position="266"/>
        <end position="352"/>
    </location>
</feature>
<dbReference type="SMART" id="SM00228">
    <property type="entry name" value="PDZ"/>
    <property type="match status" value="1"/>
</dbReference>
<dbReference type="HOGENOM" id="CLU_020120_2_0_7"/>
<dbReference type="InterPro" id="IPR036034">
    <property type="entry name" value="PDZ_sf"/>
</dbReference>
<organism evidence="6 7">
    <name type="scientific">Candidatus Entotheonella gemina</name>
    <dbReference type="NCBI Taxonomy" id="1429439"/>
    <lineage>
        <taxon>Bacteria</taxon>
        <taxon>Pseudomonadati</taxon>
        <taxon>Nitrospinota/Tectimicrobiota group</taxon>
        <taxon>Candidatus Tectimicrobiota</taxon>
        <taxon>Candidatus Entotheonellia</taxon>
        <taxon>Candidatus Entotheonellales</taxon>
        <taxon>Candidatus Entotheonellaceae</taxon>
        <taxon>Candidatus Entotheonella</taxon>
    </lineage>
</organism>
<dbReference type="PANTHER" id="PTHR43343">
    <property type="entry name" value="PEPTIDASE S12"/>
    <property type="match status" value="1"/>
</dbReference>
<protein>
    <submittedName>
        <fullName evidence="6">2-alkenal reductase</fullName>
    </submittedName>
</protein>
<evidence type="ECO:0000256" key="1">
    <source>
        <dbReference type="ARBA" id="ARBA00010541"/>
    </source>
</evidence>
<gene>
    <name evidence="6" type="ORF">ETSY2_42845</name>
</gene>
<dbReference type="InterPro" id="IPR009003">
    <property type="entry name" value="Peptidase_S1_PA"/>
</dbReference>
<proteinExistence type="inferred from homology"/>
<sequence length="365" mass="39607">MQRRSTRLWLICVLLPGLLLLSGARHRQRLHDPNAAPRPITSRGRLAADERATIKLFQKTSPSVVYITTLRRDFFNLNMFDIPQGSGSGFVWDQDGHIITNYHVIQDASRAQVTLADQSVWEAQRVGVAPSKDLAVLFIQAPRDQLKPLAIGTSNDLQVGQNVYAIGNPFGLDQTLTTGIISALGREISTTDDRTITGVIQTDAAINPGNSGGPLLDSAGRLIGVNTAIYSSSGSSAGIGFAVPVDTVNRVVPQLIRHGHIIRPGLGIRLADDVTTRRLNLPGVLILQIEPGSAAQTAGLQGTWRDRRGRIVLGDLIIGIGSKPVHTANDLLNIMENHKVGDTVTVKILRDDERLRLPVTLQRVR</sequence>
<dbReference type="InterPro" id="IPR001478">
    <property type="entry name" value="PDZ"/>
</dbReference>
<keyword evidence="3" id="KW-0378">Hydrolase</keyword>
<evidence type="ECO:0000256" key="3">
    <source>
        <dbReference type="ARBA" id="ARBA00022801"/>
    </source>
</evidence>
<dbReference type="SUPFAM" id="SSF50156">
    <property type="entry name" value="PDZ domain-like"/>
    <property type="match status" value="1"/>
</dbReference>
<dbReference type="InterPro" id="IPR039382">
    <property type="entry name" value="DEGP1/8_PDZ_dom"/>
</dbReference>
<dbReference type="PROSITE" id="PS50106">
    <property type="entry name" value="PDZ"/>
    <property type="match status" value="1"/>
</dbReference>
<evidence type="ECO:0000256" key="2">
    <source>
        <dbReference type="ARBA" id="ARBA00022670"/>
    </source>
</evidence>
<evidence type="ECO:0000313" key="6">
    <source>
        <dbReference type="EMBL" id="ETW98417.1"/>
    </source>
</evidence>
<dbReference type="Pfam" id="PF13365">
    <property type="entry name" value="Trypsin_2"/>
    <property type="match status" value="1"/>
</dbReference>